<feature type="transmembrane region" description="Helical" evidence="1">
    <location>
        <begin position="423"/>
        <end position="447"/>
    </location>
</feature>
<dbReference type="Proteomes" id="UP000199239">
    <property type="component" value="Unassembled WGS sequence"/>
</dbReference>
<keyword evidence="1" id="KW-0812">Transmembrane</keyword>
<dbReference type="OrthoDB" id="7800844at2"/>
<reference evidence="3" key="1">
    <citation type="submission" date="2016-10" db="EMBL/GenBank/DDBJ databases">
        <authorList>
            <person name="Varghese N."/>
            <person name="Submissions S."/>
        </authorList>
    </citation>
    <scope>NUCLEOTIDE SEQUENCE [LARGE SCALE GENOMIC DNA]</scope>
    <source>
        <strain evidence="3">DSM 23422</strain>
    </source>
</reference>
<evidence type="ECO:0000313" key="3">
    <source>
        <dbReference type="Proteomes" id="UP000199239"/>
    </source>
</evidence>
<dbReference type="InterPro" id="IPR050445">
    <property type="entry name" value="Bact_polysacc_biosynth/exp"/>
</dbReference>
<organism evidence="2 3">
    <name type="scientific">Sulfitobacter marinus</name>
    <dbReference type="NCBI Taxonomy" id="394264"/>
    <lineage>
        <taxon>Bacteria</taxon>
        <taxon>Pseudomonadati</taxon>
        <taxon>Pseudomonadota</taxon>
        <taxon>Alphaproteobacteria</taxon>
        <taxon>Rhodobacterales</taxon>
        <taxon>Roseobacteraceae</taxon>
        <taxon>Sulfitobacter</taxon>
    </lineage>
</organism>
<sequence>MARTHPLQSQAAERAENLPHDVRKALKIRERKEALARVEEQRDIKKAALAARGQLNVEKANQNLPAVPQTPDVVAPPVRPARIKPRHRFIFLSFVICVLGTNLIAAWYLWERAADRFVSVAGFSVRAEDSSSAIELLGGMAELPGSGSPDEDILYEFIQSQDLVRTVDNALDLRRLWSKADPDIDPVFSYHPPGSIEDLTDYWLRMVSVYNDSSTGLIELEVQAFTPQDAQDIARFIYDESSRMINRLSDIAREDATRLAREELETAVQRLKIARSDMTKFRNLHQVVTPESTLSIQTGLLSSLEMQLAETLISLDMLGQISSPKDPRVKQAIRRQGVIEQRLKQERAKLGIGSEDGSVDNPLVDLVGEFESLMVDREFAEQSYAAALIAYDVAVSESRRQSRYLAAHIQPTLAETSIYPDRLLTIALVALFSLLIWAIMVMVGYSLRDRR</sequence>
<evidence type="ECO:0000256" key="1">
    <source>
        <dbReference type="SAM" id="Phobius"/>
    </source>
</evidence>
<protein>
    <submittedName>
        <fullName evidence="2">Capsular polysaccharide transport system permease protein</fullName>
    </submittedName>
</protein>
<evidence type="ECO:0000313" key="2">
    <source>
        <dbReference type="EMBL" id="SFS85924.1"/>
    </source>
</evidence>
<keyword evidence="3" id="KW-1185">Reference proteome</keyword>
<keyword evidence="1" id="KW-1133">Transmembrane helix</keyword>
<dbReference type="PANTHER" id="PTHR32309:SF13">
    <property type="entry name" value="FERRIC ENTEROBACTIN TRANSPORT PROTEIN FEPE"/>
    <property type="match status" value="1"/>
</dbReference>
<dbReference type="RefSeq" id="WP_093916341.1">
    <property type="nucleotide sequence ID" value="NZ_FPAJ01000003.1"/>
</dbReference>
<dbReference type="GO" id="GO:0005886">
    <property type="term" value="C:plasma membrane"/>
    <property type="evidence" value="ECO:0007669"/>
    <property type="project" value="TreeGrafter"/>
</dbReference>
<dbReference type="EMBL" id="FPAJ01000003">
    <property type="protein sequence ID" value="SFS85924.1"/>
    <property type="molecule type" value="Genomic_DNA"/>
</dbReference>
<dbReference type="AlphaFoldDB" id="A0A1I6T9P2"/>
<feature type="transmembrane region" description="Helical" evidence="1">
    <location>
        <begin position="89"/>
        <end position="110"/>
    </location>
</feature>
<proteinExistence type="predicted"/>
<accession>A0A1I6T9P2</accession>
<dbReference type="STRING" id="394264.SAMN04488040_2134"/>
<name>A0A1I6T9P2_9RHOB</name>
<keyword evidence="1" id="KW-0472">Membrane</keyword>
<dbReference type="GO" id="GO:0004713">
    <property type="term" value="F:protein tyrosine kinase activity"/>
    <property type="evidence" value="ECO:0007669"/>
    <property type="project" value="TreeGrafter"/>
</dbReference>
<dbReference type="PANTHER" id="PTHR32309">
    <property type="entry name" value="TYROSINE-PROTEIN KINASE"/>
    <property type="match status" value="1"/>
</dbReference>
<gene>
    <name evidence="2" type="ORF">SAMN04488040_2134</name>
</gene>